<dbReference type="Proteomes" id="UP000225277">
    <property type="component" value="Unassembled WGS sequence"/>
</dbReference>
<evidence type="ECO:0000256" key="2">
    <source>
        <dbReference type="ARBA" id="ARBA00022857"/>
    </source>
</evidence>
<accession>A0A2D3UQF2</accession>
<name>A0A2D3UQF2_9PEZI</name>
<dbReference type="STRING" id="112498.A0A2D3UQF2"/>
<keyword evidence="3" id="KW-0560">Oxidoreductase</keyword>
<keyword evidence="2" id="KW-0521">NADP</keyword>
<dbReference type="OrthoDB" id="5296at2759"/>
<dbReference type="Gene3D" id="3.40.50.720">
    <property type="entry name" value="NAD(P)-binding Rossmann-like Domain"/>
    <property type="match status" value="1"/>
</dbReference>
<keyword evidence="6" id="KW-1185">Reference proteome</keyword>
<organism evidence="5 6">
    <name type="scientific">Ramularia collo-cygni</name>
    <dbReference type="NCBI Taxonomy" id="112498"/>
    <lineage>
        <taxon>Eukaryota</taxon>
        <taxon>Fungi</taxon>
        <taxon>Dikarya</taxon>
        <taxon>Ascomycota</taxon>
        <taxon>Pezizomycotina</taxon>
        <taxon>Dothideomycetes</taxon>
        <taxon>Dothideomycetidae</taxon>
        <taxon>Mycosphaerellales</taxon>
        <taxon>Mycosphaerellaceae</taxon>
        <taxon>Ramularia</taxon>
    </lineage>
</organism>
<evidence type="ECO:0000256" key="1">
    <source>
        <dbReference type="ARBA" id="ARBA00006484"/>
    </source>
</evidence>
<comment type="similarity">
    <text evidence="1 4">Belongs to the short-chain dehydrogenases/reductases (SDR) family.</text>
</comment>
<evidence type="ECO:0000256" key="4">
    <source>
        <dbReference type="RuleBase" id="RU000363"/>
    </source>
</evidence>
<proteinExistence type="inferred from homology"/>
<reference evidence="5 6" key="1">
    <citation type="submission" date="2016-03" db="EMBL/GenBank/DDBJ databases">
        <authorList>
            <person name="Ploux O."/>
        </authorList>
    </citation>
    <scope>NUCLEOTIDE SEQUENCE [LARGE SCALE GENOMIC DNA]</scope>
    <source>
        <strain evidence="5 6">URUG2</strain>
    </source>
</reference>
<sequence>MALSLQGKAALITGGGSGICLELTRKLLAAGCSVIIADLALRPEAEEVVNHSPEPRAVFIKTDVADWNQLQAAFDKCLEEFGRLDIVVPGAGVFEPSWSSFWELNQGEDTNASSSYKTFDININHPIRATQLAIDYFMRQGLGHGSVCMIASIAAQLTLLPVPLYCASKHAIAGFCRSLAMLEPAKNIRVSAVAPGIVKTPLWPDERLEWVDDKEDAWVTTAQVADVMIDLITNPEHVGGTVLEVGVERTRAVQTLNDPGPQGAGFTLAKLAQGFNDVFPALERNFGK</sequence>
<dbReference type="InterPro" id="IPR002347">
    <property type="entry name" value="SDR_fam"/>
</dbReference>
<dbReference type="RefSeq" id="XP_023622331.1">
    <property type="nucleotide sequence ID" value="XM_023766563.1"/>
</dbReference>
<dbReference type="PANTHER" id="PTHR44229:SF4">
    <property type="entry name" value="15-HYDROXYPROSTAGLANDIN DEHYDROGENASE [NAD(+)]"/>
    <property type="match status" value="1"/>
</dbReference>
<dbReference type="PROSITE" id="PS00061">
    <property type="entry name" value="ADH_SHORT"/>
    <property type="match status" value="1"/>
</dbReference>
<dbReference type="InterPro" id="IPR036291">
    <property type="entry name" value="NAD(P)-bd_dom_sf"/>
</dbReference>
<dbReference type="GO" id="GO:0005737">
    <property type="term" value="C:cytoplasm"/>
    <property type="evidence" value="ECO:0007669"/>
    <property type="project" value="TreeGrafter"/>
</dbReference>
<dbReference type="InterPro" id="IPR020904">
    <property type="entry name" value="Sc_DH/Rdtase_CS"/>
</dbReference>
<dbReference type="SUPFAM" id="SSF51735">
    <property type="entry name" value="NAD(P)-binding Rossmann-fold domains"/>
    <property type="match status" value="1"/>
</dbReference>
<gene>
    <name evidence="5" type="ORF">RCC_12054</name>
</gene>
<dbReference type="PRINTS" id="PR00081">
    <property type="entry name" value="GDHRDH"/>
</dbReference>
<evidence type="ECO:0000313" key="5">
    <source>
        <dbReference type="EMBL" id="CZT15435.1"/>
    </source>
</evidence>
<dbReference type="GO" id="GO:0016616">
    <property type="term" value="F:oxidoreductase activity, acting on the CH-OH group of donors, NAD or NADP as acceptor"/>
    <property type="evidence" value="ECO:0007669"/>
    <property type="project" value="TreeGrafter"/>
</dbReference>
<dbReference type="GeneID" id="35606614"/>
<dbReference type="EMBL" id="FJUY01000001">
    <property type="protein sequence ID" value="CZT15435.1"/>
    <property type="molecule type" value="Genomic_DNA"/>
</dbReference>
<protein>
    <submittedName>
        <fullName evidence="5">Related to 15-hydroxyprostaglandin dehydrogenase</fullName>
    </submittedName>
</protein>
<dbReference type="Pfam" id="PF00106">
    <property type="entry name" value="adh_short"/>
    <property type="match status" value="1"/>
</dbReference>
<evidence type="ECO:0000256" key="3">
    <source>
        <dbReference type="ARBA" id="ARBA00023002"/>
    </source>
</evidence>
<evidence type="ECO:0000313" key="6">
    <source>
        <dbReference type="Proteomes" id="UP000225277"/>
    </source>
</evidence>
<dbReference type="PRINTS" id="PR00080">
    <property type="entry name" value="SDRFAMILY"/>
</dbReference>
<dbReference type="AlphaFoldDB" id="A0A2D3UQF2"/>
<dbReference type="PANTHER" id="PTHR44229">
    <property type="entry name" value="15-HYDROXYPROSTAGLANDIN DEHYDROGENASE [NAD(+)]"/>
    <property type="match status" value="1"/>
</dbReference>